<name>A0A077QYC3_9BASI</name>
<reference evidence="1" key="1">
    <citation type="journal article" date="2014" name="Genome Biol. Evol.">
        <title>Gene Loss Rather Than Gene Gain Is Associated with a Host Jump from Monocots to Dicots in the Smut Fungus Melanopsichium pennsylvanicum.</title>
        <authorList>
            <person name="Sharma R."/>
            <person name="Mishra B."/>
            <person name="Runge F."/>
            <person name="Thines M."/>
        </authorList>
    </citation>
    <scope>NUCLEOTIDE SEQUENCE</scope>
    <source>
        <strain evidence="1">4</strain>
    </source>
</reference>
<sequence>MSAPKKKHTVVPNNFRAQICNLVLHQGHTKAEVAWLHKLPYTAHLNCMHAYFGKHPGVTIIEIKEDIKQKKQP</sequence>
<evidence type="ECO:0000313" key="1">
    <source>
        <dbReference type="EMBL" id="CDI55150.1"/>
    </source>
</evidence>
<organism evidence="1">
    <name type="scientific">Melanopsichium pennsylvanicum 4</name>
    <dbReference type="NCBI Taxonomy" id="1398559"/>
    <lineage>
        <taxon>Eukaryota</taxon>
        <taxon>Fungi</taxon>
        <taxon>Dikarya</taxon>
        <taxon>Basidiomycota</taxon>
        <taxon>Ustilaginomycotina</taxon>
        <taxon>Ustilaginomycetes</taxon>
        <taxon>Ustilaginales</taxon>
        <taxon>Ustilaginaceae</taxon>
        <taxon>Melanopsichium</taxon>
    </lineage>
</organism>
<proteinExistence type="predicted"/>
<protein>
    <submittedName>
        <fullName evidence="1">Uncharacterized protein</fullName>
    </submittedName>
</protein>
<accession>A0A077QYC3</accession>
<dbReference type="AlphaFoldDB" id="A0A077QYC3"/>
<dbReference type="EMBL" id="HG529638">
    <property type="protein sequence ID" value="CDI55150.1"/>
    <property type="molecule type" value="Genomic_DNA"/>
</dbReference>